<evidence type="ECO:0000313" key="1">
    <source>
        <dbReference type="EMBL" id="GIL67561.1"/>
    </source>
</evidence>
<organism evidence="1 2">
    <name type="scientific">Volvox africanus</name>
    <dbReference type="NCBI Taxonomy" id="51714"/>
    <lineage>
        <taxon>Eukaryota</taxon>
        <taxon>Viridiplantae</taxon>
        <taxon>Chlorophyta</taxon>
        <taxon>core chlorophytes</taxon>
        <taxon>Chlorophyceae</taxon>
        <taxon>CS clade</taxon>
        <taxon>Chlamydomonadales</taxon>
        <taxon>Volvocaceae</taxon>
        <taxon>Volvox</taxon>
    </lineage>
</organism>
<sequence>MYVLLPVLAHGTYLYMISSTPLTFLTNYPFSLSLSLTSGSASSSGTTTIFDIRPAPAAKELLALNVREPPPRPAPATPQLLLLLGGGTVGGLGTLGDPSGGKVVAVGLKDTARRSVRPRLLLALGQRGGFTLGPAGGGTGMARVP</sequence>
<keyword evidence="2" id="KW-1185">Reference proteome</keyword>
<accession>A0A8J4BSI2</accession>
<dbReference type="Proteomes" id="UP000747399">
    <property type="component" value="Unassembled WGS sequence"/>
</dbReference>
<reference evidence="1" key="1">
    <citation type="journal article" date="2021" name="Proc. Natl. Acad. Sci. U.S.A.">
        <title>Three genomes in the algal genus Volvox reveal the fate of a haploid sex-determining region after a transition to homothallism.</title>
        <authorList>
            <person name="Yamamoto K."/>
            <person name="Hamaji T."/>
            <person name="Kawai-Toyooka H."/>
            <person name="Matsuzaki R."/>
            <person name="Takahashi F."/>
            <person name="Nishimura Y."/>
            <person name="Kawachi M."/>
            <person name="Noguchi H."/>
            <person name="Minakuchi Y."/>
            <person name="Umen J.G."/>
            <person name="Toyoda A."/>
            <person name="Nozaki H."/>
        </authorList>
    </citation>
    <scope>NUCLEOTIDE SEQUENCE</scope>
    <source>
        <strain evidence="1">NIES-3780</strain>
    </source>
</reference>
<proteinExistence type="predicted"/>
<comment type="caution">
    <text evidence="1">The sequence shown here is derived from an EMBL/GenBank/DDBJ whole genome shotgun (WGS) entry which is preliminary data.</text>
</comment>
<dbReference type="EMBL" id="BNCO01000100">
    <property type="protein sequence ID" value="GIL67561.1"/>
    <property type="molecule type" value="Genomic_DNA"/>
</dbReference>
<dbReference type="AlphaFoldDB" id="A0A8J4BSI2"/>
<protein>
    <submittedName>
        <fullName evidence="1">Uncharacterized protein</fullName>
    </submittedName>
</protein>
<name>A0A8J4BSI2_9CHLO</name>
<gene>
    <name evidence="1" type="ORF">Vafri_20916</name>
</gene>
<evidence type="ECO:0000313" key="2">
    <source>
        <dbReference type="Proteomes" id="UP000747399"/>
    </source>
</evidence>